<keyword evidence="4" id="KW-1185">Reference proteome</keyword>
<evidence type="ECO:0000313" key="3">
    <source>
        <dbReference type="EMBL" id="KAK8223677.1"/>
    </source>
</evidence>
<organism evidence="3 4">
    <name type="scientific">Phyllosticta capitalensis</name>
    <dbReference type="NCBI Taxonomy" id="121624"/>
    <lineage>
        <taxon>Eukaryota</taxon>
        <taxon>Fungi</taxon>
        <taxon>Dikarya</taxon>
        <taxon>Ascomycota</taxon>
        <taxon>Pezizomycotina</taxon>
        <taxon>Dothideomycetes</taxon>
        <taxon>Dothideomycetes incertae sedis</taxon>
        <taxon>Botryosphaeriales</taxon>
        <taxon>Phyllostictaceae</taxon>
        <taxon>Phyllosticta</taxon>
    </lineage>
</organism>
<evidence type="ECO:0000313" key="4">
    <source>
        <dbReference type="Proteomes" id="UP001492380"/>
    </source>
</evidence>
<feature type="compositionally biased region" description="Acidic residues" evidence="1">
    <location>
        <begin position="114"/>
        <end position="123"/>
    </location>
</feature>
<dbReference type="InterPro" id="IPR018959">
    <property type="entry name" value="DUF1989"/>
</dbReference>
<gene>
    <name evidence="3" type="ORF">HDK90DRAFT_543933</name>
</gene>
<feature type="region of interest" description="Disordered" evidence="1">
    <location>
        <begin position="46"/>
        <end position="185"/>
    </location>
</feature>
<dbReference type="PANTHER" id="PTHR31527:SF0">
    <property type="entry name" value="RE64534P"/>
    <property type="match status" value="1"/>
</dbReference>
<feature type="compositionally biased region" description="Basic residues" evidence="1">
    <location>
        <begin position="559"/>
        <end position="571"/>
    </location>
</feature>
<dbReference type="Pfam" id="PF09347">
    <property type="entry name" value="DUF1989"/>
    <property type="match status" value="1"/>
</dbReference>
<feature type="region of interest" description="Disordered" evidence="1">
    <location>
        <begin position="478"/>
        <end position="583"/>
    </location>
</feature>
<dbReference type="EMBL" id="JBBWRZ010000013">
    <property type="protein sequence ID" value="KAK8223677.1"/>
    <property type="molecule type" value="Genomic_DNA"/>
</dbReference>
<feature type="compositionally biased region" description="Acidic residues" evidence="1">
    <location>
        <begin position="485"/>
        <end position="496"/>
    </location>
</feature>
<evidence type="ECO:0000256" key="1">
    <source>
        <dbReference type="SAM" id="MobiDB-lite"/>
    </source>
</evidence>
<protein>
    <recommendedName>
        <fullName evidence="2">DUF1989 domain-containing protein</fullName>
    </recommendedName>
</protein>
<comment type="caution">
    <text evidence="3">The sequence shown here is derived from an EMBL/GenBank/DDBJ whole genome shotgun (WGS) entry which is preliminary data.</text>
</comment>
<feature type="compositionally biased region" description="Basic and acidic residues" evidence="1">
    <location>
        <begin position="72"/>
        <end position="82"/>
    </location>
</feature>
<feature type="compositionally biased region" description="Basic and acidic residues" evidence="1">
    <location>
        <begin position="91"/>
        <end position="105"/>
    </location>
</feature>
<feature type="compositionally biased region" description="Polar residues" evidence="1">
    <location>
        <begin position="167"/>
        <end position="185"/>
    </location>
</feature>
<feature type="compositionally biased region" description="Acidic residues" evidence="1">
    <location>
        <begin position="57"/>
        <end position="66"/>
    </location>
</feature>
<feature type="domain" description="DUF1989" evidence="2">
    <location>
        <begin position="277"/>
        <end position="451"/>
    </location>
</feature>
<feature type="compositionally biased region" description="Polar residues" evidence="1">
    <location>
        <begin position="144"/>
        <end position="154"/>
    </location>
</feature>
<dbReference type="PANTHER" id="PTHR31527">
    <property type="entry name" value="RE64534P"/>
    <property type="match status" value="1"/>
</dbReference>
<accession>A0ABR1YAZ5</accession>
<name>A0ABR1YAZ5_9PEZI</name>
<sequence>MTGDLQTVPARHGVATFVPARYTLKVINTYGTQTVDLWAFALHKPPPPSSMRAMQAEAEEEGEEEGGAAVVETKESAEKGGEEKEEDAEGEKEKERSELKEDDKSMQSTSDYVSAEEGEEPQQDDPKNDDSDQETDTEQKKNDMSASVTSTKSWGSYLPSIPIRKPGSSNKKSMTAAAAQTQHQNLAKDNTKGWLSYIPSGKSFTSYLPPKGKEALSAFAASHYRDPTKSYGEQLYEFSKTPVGAFGLSAAAGSGTAGSLYAAYNAYVKLQATRRSTEPMEYLSLPHTLSASTHLAPQVGDALVTNLRNPLLTLLEDTTPAPTTHNDDEISSGVPLRHGTLLPACDPTVYAQLASLAGGARGEEHGSCAENLVLALQSFNKSTRLAGARAVGADVTLNSVPTPLSLFLNSRVDAASGEVRVGGPRTYEGGRLGRPGQKGGYVVLRAERDVVVVLSACPMEVGEVNGGRCMAANFVVEEPSASDEQAAEEADDEAREEAERLERARAYGRALGATAVPRGDSSSSPSYAVGVPGGAVKSTETLDASAGGQSLAAGEVRNRPRPGRRKPRKLERRNGSAVGKSVS</sequence>
<evidence type="ECO:0000259" key="2">
    <source>
        <dbReference type="Pfam" id="PF09347"/>
    </source>
</evidence>
<dbReference type="Proteomes" id="UP001492380">
    <property type="component" value="Unassembled WGS sequence"/>
</dbReference>
<proteinExistence type="predicted"/>
<reference evidence="3 4" key="1">
    <citation type="submission" date="2024-04" db="EMBL/GenBank/DDBJ databases">
        <title>Phyllosticta paracitricarpa is synonymous to the EU quarantine fungus P. citricarpa based on phylogenomic analyses.</title>
        <authorList>
            <consortium name="Lawrence Berkeley National Laboratory"/>
            <person name="Van Ingen-Buijs V.A."/>
            <person name="Van Westerhoven A.C."/>
            <person name="Haridas S."/>
            <person name="Skiadas P."/>
            <person name="Martin F."/>
            <person name="Groenewald J.Z."/>
            <person name="Crous P.W."/>
            <person name="Seidl M.F."/>
        </authorList>
    </citation>
    <scope>NUCLEOTIDE SEQUENCE [LARGE SCALE GENOMIC DNA]</scope>
    <source>
        <strain evidence="3 4">CBS 123374</strain>
    </source>
</reference>